<evidence type="ECO:0000256" key="9">
    <source>
        <dbReference type="ARBA" id="ARBA00023284"/>
    </source>
</evidence>
<dbReference type="PROSITE" id="PS50990">
    <property type="entry name" value="PEPTIDASE_C39"/>
    <property type="match status" value="1"/>
</dbReference>
<feature type="transmembrane region" description="Helical" evidence="10">
    <location>
        <begin position="269"/>
        <end position="288"/>
    </location>
</feature>
<evidence type="ECO:0000313" key="13">
    <source>
        <dbReference type="Proteomes" id="UP000537718"/>
    </source>
</evidence>
<dbReference type="Gene3D" id="3.40.30.10">
    <property type="entry name" value="Glutaredoxin"/>
    <property type="match status" value="1"/>
</dbReference>
<protein>
    <submittedName>
        <fullName evidence="12">Putative membrane protein</fullName>
    </submittedName>
</protein>
<dbReference type="EMBL" id="JACHCF010000003">
    <property type="protein sequence ID" value="MBB5620729.1"/>
    <property type="molecule type" value="Genomic_DNA"/>
</dbReference>
<dbReference type="GO" id="GO:0016020">
    <property type="term" value="C:membrane"/>
    <property type="evidence" value="ECO:0007669"/>
    <property type="project" value="UniProtKB-SubCell"/>
</dbReference>
<dbReference type="InterPro" id="IPR038354">
    <property type="entry name" value="VKOR_sf"/>
</dbReference>
<dbReference type="GO" id="GO:0008233">
    <property type="term" value="F:peptidase activity"/>
    <property type="evidence" value="ECO:0007669"/>
    <property type="project" value="InterPro"/>
</dbReference>
<evidence type="ECO:0000256" key="7">
    <source>
        <dbReference type="ARBA" id="ARBA00023136"/>
    </source>
</evidence>
<dbReference type="Proteomes" id="UP000537718">
    <property type="component" value="Unassembled WGS sequence"/>
</dbReference>
<dbReference type="AlphaFoldDB" id="A0A7W8YS07"/>
<dbReference type="InterPro" id="IPR012336">
    <property type="entry name" value="Thioredoxin-like_fold"/>
</dbReference>
<keyword evidence="4" id="KW-0874">Quinone</keyword>
<dbReference type="GO" id="GO:0016491">
    <property type="term" value="F:oxidoreductase activity"/>
    <property type="evidence" value="ECO:0007669"/>
    <property type="project" value="UniProtKB-KW"/>
</dbReference>
<dbReference type="SUPFAM" id="SSF52833">
    <property type="entry name" value="Thioredoxin-like"/>
    <property type="match status" value="1"/>
</dbReference>
<feature type="transmembrane region" description="Helical" evidence="10">
    <location>
        <begin position="190"/>
        <end position="209"/>
    </location>
</feature>
<evidence type="ECO:0000256" key="8">
    <source>
        <dbReference type="ARBA" id="ARBA00023157"/>
    </source>
</evidence>
<dbReference type="CDD" id="cd12921">
    <property type="entry name" value="VKOR_4"/>
    <property type="match status" value="1"/>
</dbReference>
<evidence type="ECO:0000256" key="3">
    <source>
        <dbReference type="ARBA" id="ARBA00022692"/>
    </source>
</evidence>
<feature type="transmembrane region" description="Helical" evidence="10">
    <location>
        <begin position="334"/>
        <end position="357"/>
    </location>
</feature>
<keyword evidence="8" id="KW-1015">Disulfide bond</keyword>
<evidence type="ECO:0000256" key="4">
    <source>
        <dbReference type="ARBA" id="ARBA00022719"/>
    </source>
</evidence>
<keyword evidence="7 10" id="KW-0472">Membrane</keyword>
<evidence type="ECO:0000256" key="1">
    <source>
        <dbReference type="ARBA" id="ARBA00004141"/>
    </source>
</evidence>
<comment type="subcellular location">
    <subcellularLocation>
        <location evidence="1">Membrane</location>
        <topology evidence="1">Multi-pass membrane protein</topology>
    </subcellularLocation>
</comment>
<dbReference type="RefSeq" id="WP_183866727.1">
    <property type="nucleotide sequence ID" value="NZ_JACHCF010000003.1"/>
</dbReference>
<dbReference type="GO" id="GO:0005524">
    <property type="term" value="F:ATP binding"/>
    <property type="evidence" value="ECO:0007669"/>
    <property type="project" value="InterPro"/>
</dbReference>
<keyword evidence="6" id="KW-0560">Oxidoreductase</keyword>
<comment type="similarity">
    <text evidence="2">Belongs to the VKOR family.</text>
</comment>
<dbReference type="Gene3D" id="1.20.1440.130">
    <property type="entry name" value="VKOR domain"/>
    <property type="match status" value="1"/>
</dbReference>
<feature type="domain" description="Peptidase C39" evidence="11">
    <location>
        <begin position="9"/>
        <end position="134"/>
    </location>
</feature>
<feature type="transmembrane region" description="Helical" evidence="10">
    <location>
        <begin position="156"/>
        <end position="178"/>
    </location>
</feature>
<name>A0A7W8YS07_9SPHI</name>
<gene>
    <name evidence="12" type="ORF">HDE69_001778</name>
</gene>
<evidence type="ECO:0000256" key="5">
    <source>
        <dbReference type="ARBA" id="ARBA00022989"/>
    </source>
</evidence>
<evidence type="ECO:0000259" key="11">
    <source>
        <dbReference type="PROSITE" id="PS50990"/>
    </source>
</evidence>
<dbReference type="InterPro" id="IPR005074">
    <property type="entry name" value="Peptidase_C39"/>
</dbReference>
<sequence>MSILDNFFENKRNDNLFNTCSFLLKAQNIKHSNLHLQSLLMNHINYSSLLAIQDTLSEYRIESIAVRKGGHSYNDFELPFICSIQQVDWPDAAFTIVTNLDNDRIDYLNPLTKRITTITIAQFQSIDKGIIMLINGSKAVDEINLRQNLVKERNEFLFANLPLVLAFISLFSCGWYILTHYAPYQSWIHLSYLLSACIGVFISLLLIRYEFDEDNHLLKQVCGKGSKKVNCKAVISSSHSSLFGISWPTWGGAYFCMLLLVQLLFINNFAFLVVTAFLSFLAVPYVFYSIFIQWRIIKQWCPLCLGIQAVLLFNALIAIHVFSQFTIDYKFYSFQSYSFVITLLIGAFMFSLITALVPMLKSARDSKALERNLRVIKSDENVFNYFLNKSEPLKYPIDNLGIIIGNPAAANEIIKVCNPYCSYCSDMHLKLERLIKNNSNIRLRIIFTVSTEKNDIGRKVVGHFLAIQQKYGNELVHSAFNDWYSSLYKDYETFAGRFVVGSEIDGQEDKIIAMGNWVGSMKIRATPTLFFNGYAFPSEYKVDDLIDVLKK</sequence>
<dbReference type="InterPro" id="IPR012932">
    <property type="entry name" value="VKOR"/>
</dbReference>
<feature type="transmembrane region" description="Helical" evidence="10">
    <location>
        <begin position="242"/>
        <end position="263"/>
    </location>
</feature>
<evidence type="ECO:0000256" key="10">
    <source>
        <dbReference type="SAM" id="Phobius"/>
    </source>
</evidence>
<feature type="transmembrane region" description="Helical" evidence="10">
    <location>
        <begin position="300"/>
        <end position="322"/>
    </location>
</feature>
<reference evidence="12 13" key="1">
    <citation type="submission" date="2020-08" db="EMBL/GenBank/DDBJ databases">
        <title>Genomic Encyclopedia of Type Strains, Phase IV (KMG-V): Genome sequencing to study the core and pangenomes of soil and plant-associated prokaryotes.</title>
        <authorList>
            <person name="Whitman W."/>
        </authorList>
    </citation>
    <scope>NUCLEOTIDE SEQUENCE [LARGE SCALE GENOMIC DNA]</scope>
    <source>
        <strain evidence="12 13">MP7CTX6</strain>
    </source>
</reference>
<accession>A0A7W8YS07</accession>
<dbReference type="Pfam" id="PF13462">
    <property type="entry name" value="Thioredoxin_4"/>
    <property type="match status" value="1"/>
</dbReference>
<keyword evidence="5 10" id="KW-1133">Transmembrane helix</keyword>
<dbReference type="Gene3D" id="3.90.70.10">
    <property type="entry name" value="Cysteine proteinases"/>
    <property type="match status" value="1"/>
</dbReference>
<evidence type="ECO:0000256" key="6">
    <source>
        <dbReference type="ARBA" id="ARBA00023002"/>
    </source>
</evidence>
<dbReference type="GO" id="GO:0048038">
    <property type="term" value="F:quinone binding"/>
    <property type="evidence" value="ECO:0007669"/>
    <property type="project" value="UniProtKB-KW"/>
</dbReference>
<dbReference type="GO" id="GO:0006508">
    <property type="term" value="P:proteolysis"/>
    <property type="evidence" value="ECO:0007669"/>
    <property type="project" value="InterPro"/>
</dbReference>
<evidence type="ECO:0000256" key="2">
    <source>
        <dbReference type="ARBA" id="ARBA00006214"/>
    </source>
</evidence>
<keyword evidence="3 10" id="KW-0812">Transmembrane</keyword>
<dbReference type="InterPro" id="IPR036249">
    <property type="entry name" value="Thioredoxin-like_sf"/>
</dbReference>
<proteinExistence type="inferred from homology"/>
<organism evidence="12 13">
    <name type="scientific">Pedobacter cryoconitis</name>
    <dbReference type="NCBI Taxonomy" id="188932"/>
    <lineage>
        <taxon>Bacteria</taxon>
        <taxon>Pseudomonadati</taxon>
        <taxon>Bacteroidota</taxon>
        <taxon>Sphingobacteriia</taxon>
        <taxon>Sphingobacteriales</taxon>
        <taxon>Sphingobacteriaceae</taxon>
        <taxon>Pedobacter</taxon>
    </lineage>
</organism>
<keyword evidence="9" id="KW-0676">Redox-active center</keyword>
<evidence type="ECO:0000313" key="12">
    <source>
        <dbReference type="EMBL" id="MBB5620729.1"/>
    </source>
</evidence>
<dbReference type="Pfam" id="PF07884">
    <property type="entry name" value="VKOR"/>
    <property type="match status" value="1"/>
</dbReference>
<comment type="caution">
    <text evidence="12">The sequence shown here is derived from an EMBL/GenBank/DDBJ whole genome shotgun (WGS) entry which is preliminary data.</text>
</comment>